<dbReference type="RefSeq" id="WP_379563723.1">
    <property type="nucleotide sequence ID" value="NZ_JBHSQK010000006.1"/>
</dbReference>
<name>A0ABW1I215_9PSEU</name>
<feature type="transmembrane region" description="Helical" evidence="1">
    <location>
        <begin position="67"/>
        <end position="89"/>
    </location>
</feature>
<accession>A0ABW1I215</accession>
<proteinExistence type="predicted"/>
<protein>
    <submittedName>
        <fullName evidence="2">DUF485 domain-containing protein</fullName>
    </submittedName>
</protein>
<keyword evidence="1" id="KW-1133">Transmembrane helix</keyword>
<reference evidence="3" key="1">
    <citation type="journal article" date="2019" name="Int. J. Syst. Evol. Microbiol.">
        <title>The Global Catalogue of Microorganisms (GCM) 10K type strain sequencing project: providing services to taxonomists for standard genome sequencing and annotation.</title>
        <authorList>
            <consortium name="The Broad Institute Genomics Platform"/>
            <consortium name="The Broad Institute Genome Sequencing Center for Infectious Disease"/>
            <person name="Wu L."/>
            <person name="Ma J."/>
        </authorList>
    </citation>
    <scope>NUCLEOTIDE SEQUENCE [LARGE SCALE GENOMIC DNA]</scope>
    <source>
        <strain evidence="3">CGMCC 4.7397</strain>
    </source>
</reference>
<dbReference type="PANTHER" id="PTHR38441:SF1">
    <property type="entry name" value="MEMBRANE PROTEIN"/>
    <property type="match status" value="1"/>
</dbReference>
<dbReference type="Proteomes" id="UP001596119">
    <property type="component" value="Unassembled WGS sequence"/>
</dbReference>
<organism evidence="2 3">
    <name type="scientific">Pseudonocardia lutea</name>
    <dbReference type="NCBI Taxonomy" id="2172015"/>
    <lineage>
        <taxon>Bacteria</taxon>
        <taxon>Bacillati</taxon>
        <taxon>Actinomycetota</taxon>
        <taxon>Actinomycetes</taxon>
        <taxon>Pseudonocardiales</taxon>
        <taxon>Pseudonocardiaceae</taxon>
        <taxon>Pseudonocardia</taxon>
    </lineage>
</organism>
<evidence type="ECO:0000313" key="3">
    <source>
        <dbReference type="Proteomes" id="UP001596119"/>
    </source>
</evidence>
<sequence>MSTTGERSAGGTTYQRVQASPEFGDLRRRLRRFVFPMSALFLIWYLTYVLLASYAPAFMATKLAGNVTVGLLIGLLQFVSTFLITTLYVRFADRTLDPAAERLRHEIEGEA</sequence>
<dbReference type="EMBL" id="JBHSQK010000006">
    <property type="protein sequence ID" value="MFC5947145.1"/>
    <property type="molecule type" value="Genomic_DNA"/>
</dbReference>
<gene>
    <name evidence="2" type="ORF">ACFQH9_02485</name>
</gene>
<keyword evidence="3" id="KW-1185">Reference proteome</keyword>
<feature type="transmembrane region" description="Helical" evidence="1">
    <location>
        <begin position="33"/>
        <end position="55"/>
    </location>
</feature>
<evidence type="ECO:0000256" key="1">
    <source>
        <dbReference type="SAM" id="Phobius"/>
    </source>
</evidence>
<dbReference type="PANTHER" id="PTHR38441">
    <property type="entry name" value="INTEGRAL MEMBRANE PROTEIN-RELATED"/>
    <property type="match status" value="1"/>
</dbReference>
<dbReference type="Pfam" id="PF04341">
    <property type="entry name" value="DUF485"/>
    <property type="match status" value="1"/>
</dbReference>
<keyword evidence="1" id="KW-0812">Transmembrane</keyword>
<evidence type="ECO:0000313" key="2">
    <source>
        <dbReference type="EMBL" id="MFC5947145.1"/>
    </source>
</evidence>
<dbReference type="InterPro" id="IPR007436">
    <property type="entry name" value="DUF485"/>
</dbReference>
<keyword evidence="1" id="KW-0472">Membrane</keyword>
<comment type="caution">
    <text evidence="2">The sequence shown here is derived from an EMBL/GenBank/DDBJ whole genome shotgun (WGS) entry which is preliminary data.</text>
</comment>